<accession>A0ABT6H9B8</accession>
<evidence type="ECO:0000256" key="1">
    <source>
        <dbReference type="SAM" id="SignalP"/>
    </source>
</evidence>
<organism evidence="2 3">
    <name type="scientific">Ectobacillus antri</name>
    <dbReference type="NCBI Taxonomy" id="2486280"/>
    <lineage>
        <taxon>Bacteria</taxon>
        <taxon>Bacillati</taxon>
        <taxon>Bacillota</taxon>
        <taxon>Bacilli</taxon>
        <taxon>Bacillales</taxon>
        <taxon>Bacillaceae</taxon>
        <taxon>Ectobacillus</taxon>
    </lineage>
</organism>
<dbReference type="RefSeq" id="WP_278018582.1">
    <property type="nucleotide sequence ID" value="NZ_JARRRY010000022.1"/>
</dbReference>
<proteinExistence type="predicted"/>
<keyword evidence="1" id="KW-0732">Signal</keyword>
<evidence type="ECO:0000313" key="2">
    <source>
        <dbReference type="EMBL" id="MDG5755314.1"/>
    </source>
</evidence>
<feature type="chain" id="PRO_5045643803" evidence="1">
    <location>
        <begin position="25"/>
        <end position="266"/>
    </location>
</feature>
<dbReference type="Proteomes" id="UP001218246">
    <property type="component" value="Unassembled WGS sequence"/>
</dbReference>
<evidence type="ECO:0000313" key="3">
    <source>
        <dbReference type="Proteomes" id="UP001218246"/>
    </source>
</evidence>
<sequence length="266" mass="30116">MRKTAAILVTGILAFSLSPTSAFAEDGSTSEQFPTPPIEGYQVVTEEEETSLDTTATPALQYEGTTIYEPTYMEIQMAGKKNATDPISPGPNYYQEYPDGTTSISKYAYSNGTLIQQDLDQGIANSIWSNGVTIAGFAFKTVGGVLVESANRLVTSIDKYRESTVYAYKSYRYIGKEAKVYNRGSWSKWYEAKSRENFAHTYSSWVNSSGYTKTIQIDFTRDNGYYPVVTNFSPNYNNDSELKNRAWTNWYKGYKYYSYPEYGYRL</sequence>
<comment type="caution">
    <text evidence="2">The sequence shown here is derived from an EMBL/GenBank/DDBJ whole genome shotgun (WGS) entry which is preliminary data.</text>
</comment>
<feature type="signal peptide" evidence="1">
    <location>
        <begin position="1"/>
        <end position="24"/>
    </location>
</feature>
<protein>
    <submittedName>
        <fullName evidence="2">Uncharacterized protein</fullName>
    </submittedName>
</protein>
<reference evidence="2 3" key="1">
    <citation type="submission" date="2023-04" db="EMBL/GenBank/DDBJ databases">
        <title>Ectobacillus antri isolated from activated sludge.</title>
        <authorList>
            <person name="Yan P."/>
            <person name="Liu X."/>
        </authorList>
    </citation>
    <scope>NUCLEOTIDE SEQUENCE [LARGE SCALE GENOMIC DNA]</scope>
    <source>
        <strain evidence="2 3">C18H</strain>
    </source>
</reference>
<dbReference type="EMBL" id="JARULN010000024">
    <property type="protein sequence ID" value="MDG5755314.1"/>
    <property type="molecule type" value="Genomic_DNA"/>
</dbReference>
<name>A0ABT6H9B8_9BACI</name>
<keyword evidence="3" id="KW-1185">Reference proteome</keyword>
<gene>
    <name evidence="2" type="ORF">P6P90_15540</name>
</gene>